<dbReference type="PANTHER" id="PTHR33048">
    <property type="entry name" value="PTH11-LIKE INTEGRAL MEMBRANE PROTEIN (AFU_ORTHOLOGUE AFUA_5G11245)"/>
    <property type="match status" value="1"/>
</dbReference>
<dbReference type="GO" id="GO:0016020">
    <property type="term" value="C:membrane"/>
    <property type="evidence" value="ECO:0007669"/>
    <property type="project" value="UniProtKB-SubCell"/>
</dbReference>
<feature type="transmembrane region" description="Helical" evidence="7">
    <location>
        <begin position="6"/>
        <end position="25"/>
    </location>
</feature>
<organism evidence="9 10">
    <name type="scientific">Trematosphaeria pertusa</name>
    <dbReference type="NCBI Taxonomy" id="390896"/>
    <lineage>
        <taxon>Eukaryota</taxon>
        <taxon>Fungi</taxon>
        <taxon>Dikarya</taxon>
        <taxon>Ascomycota</taxon>
        <taxon>Pezizomycotina</taxon>
        <taxon>Dothideomycetes</taxon>
        <taxon>Pleosporomycetidae</taxon>
        <taxon>Pleosporales</taxon>
        <taxon>Massarineae</taxon>
        <taxon>Trematosphaeriaceae</taxon>
        <taxon>Trematosphaeria</taxon>
    </lineage>
</organism>
<dbReference type="InterPro" id="IPR049326">
    <property type="entry name" value="Rhodopsin_dom_fungi"/>
</dbReference>
<dbReference type="PANTHER" id="PTHR33048:SF131">
    <property type="entry name" value="INTEGRAL MEMBRANE PROTEIN"/>
    <property type="match status" value="1"/>
</dbReference>
<evidence type="ECO:0000256" key="1">
    <source>
        <dbReference type="ARBA" id="ARBA00004141"/>
    </source>
</evidence>
<dbReference type="OrthoDB" id="5413793at2759"/>
<evidence type="ECO:0000256" key="5">
    <source>
        <dbReference type="ARBA" id="ARBA00038359"/>
    </source>
</evidence>
<dbReference type="GeneID" id="54573512"/>
<gene>
    <name evidence="9" type="ORF">BU26DRAFT_16415</name>
</gene>
<feature type="transmembrane region" description="Helical" evidence="7">
    <location>
        <begin position="197"/>
        <end position="218"/>
    </location>
</feature>
<proteinExistence type="inferred from homology"/>
<keyword evidence="2 7" id="KW-0812">Transmembrane</keyword>
<keyword evidence="4 7" id="KW-0472">Membrane</keyword>
<evidence type="ECO:0000256" key="4">
    <source>
        <dbReference type="ARBA" id="ARBA00023136"/>
    </source>
</evidence>
<keyword evidence="10" id="KW-1185">Reference proteome</keyword>
<evidence type="ECO:0000256" key="6">
    <source>
        <dbReference type="SAM" id="MobiDB-lite"/>
    </source>
</evidence>
<name>A0A6A6J111_9PLEO</name>
<feature type="compositionally biased region" description="Low complexity" evidence="6">
    <location>
        <begin position="281"/>
        <end position="291"/>
    </location>
</feature>
<dbReference type="RefSeq" id="XP_033691222.1">
    <property type="nucleotide sequence ID" value="XM_033820182.1"/>
</dbReference>
<dbReference type="InterPro" id="IPR052337">
    <property type="entry name" value="SAT4-like"/>
</dbReference>
<dbReference type="AlphaFoldDB" id="A0A6A6J111"/>
<dbReference type="Pfam" id="PF20684">
    <property type="entry name" value="Fung_rhodopsin"/>
    <property type="match status" value="1"/>
</dbReference>
<evidence type="ECO:0000313" key="9">
    <source>
        <dbReference type="EMBL" id="KAF2256218.1"/>
    </source>
</evidence>
<protein>
    <recommendedName>
        <fullName evidence="8">Rhodopsin domain-containing protein</fullName>
    </recommendedName>
</protein>
<feature type="transmembrane region" description="Helical" evidence="7">
    <location>
        <begin position="37"/>
        <end position="61"/>
    </location>
</feature>
<comment type="similarity">
    <text evidence="5">Belongs to the SAT4 family.</text>
</comment>
<feature type="domain" description="Rhodopsin" evidence="8">
    <location>
        <begin position="26"/>
        <end position="258"/>
    </location>
</feature>
<feature type="transmembrane region" description="Helical" evidence="7">
    <location>
        <begin position="120"/>
        <end position="140"/>
    </location>
</feature>
<evidence type="ECO:0000259" key="8">
    <source>
        <dbReference type="Pfam" id="PF20684"/>
    </source>
</evidence>
<accession>A0A6A6J111</accession>
<evidence type="ECO:0000256" key="3">
    <source>
        <dbReference type="ARBA" id="ARBA00022989"/>
    </source>
</evidence>
<feature type="transmembrane region" description="Helical" evidence="7">
    <location>
        <begin position="81"/>
        <end position="99"/>
    </location>
</feature>
<reference evidence="9" key="1">
    <citation type="journal article" date="2020" name="Stud. Mycol.">
        <title>101 Dothideomycetes genomes: a test case for predicting lifestyles and emergence of pathogens.</title>
        <authorList>
            <person name="Haridas S."/>
            <person name="Albert R."/>
            <person name="Binder M."/>
            <person name="Bloem J."/>
            <person name="Labutti K."/>
            <person name="Salamov A."/>
            <person name="Andreopoulos B."/>
            <person name="Baker S."/>
            <person name="Barry K."/>
            <person name="Bills G."/>
            <person name="Bluhm B."/>
            <person name="Cannon C."/>
            <person name="Castanera R."/>
            <person name="Culley D."/>
            <person name="Daum C."/>
            <person name="Ezra D."/>
            <person name="Gonzalez J."/>
            <person name="Henrissat B."/>
            <person name="Kuo A."/>
            <person name="Liang C."/>
            <person name="Lipzen A."/>
            <person name="Lutzoni F."/>
            <person name="Magnuson J."/>
            <person name="Mondo S."/>
            <person name="Nolan M."/>
            <person name="Ohm R."/>
            <person name="Pangilinan J."/>
            <person name="Park H.-J."/>
            <person name="Ramirez L."/>
            <person name="Alfaro M."/>
            <person name="Sun H."/>
            <person name="Tritt A."/>
            <person name="Yoshinaga Y."/>
            <person name="Zwiers L.-H."/>
            <person name="Turgeon B."/>
            <person name="Goodwin S."/>
            <person name="Spatafora J."/>
            <person name="Crous P."/>
            <person name="Grigoriev I."/>
        </authorList>
    </citation>
    <scope>NUCLEOTIDE SEQUENCE</scope>
    <source>
        <strain evidence="9">CBS 122368</strain>
    </source>
</reference>
<dbReference type="Proteomes" id="UP000800094">
    <property type="component" value="Unassembled WGS sequence"/>
</dbReference>
<evidence type="ECO:0000256" key="2">
    <source>
        <dbReference type="ARBA" id="ARBA00022692"/>
    </source>
</evidence>
<feature type="region of interest" description="Disordered" evidence="6">
    <location>
        <begin position="277"/>
        <end position="327"/>
    </location>
</feature>
<sequence length="390" mass="43138">MYDQRPTIIWLNALLIALTFAATCSRAGRRIFVVGKFSWHDALITVAAVAATIFSIFQIVGTGLGLGIQQADVDPANMPKIVKLVIASNVFYFLCNWAVKHALLLFYSEITREKSHHISIYIMHFVAFGFGSSSILVDIFQCRPIRKAWDATAPGWCANMNIFFYFNANIMLATDLVLYIMPVIFTWHLQLRRPQRIGLNCLFALGGLVLAASAARVYSVHMFATRPDFTYRFANAMIWSVIENHLAVVVACAPSVKVIALLIFPRLTSSFGKIVSKVTPSGSRSRSRASAPMGLDLESGTNKSDKLKPTPSNTPLPSPAYTVDSGSSRASKNFAKWFRSGPGSPRFGSTSGDSLEDTGLVYVEERQLDELRAERGQDIRVEHTISVDRD</sequence>
<feature type="transmembrane region" description="Helical" evidence="7">
    <location>
        <begin position="238"/>
        <end position="264"/>
    </location>
</feature>
<dbReference type="EMBL" id="ML987189">
    <property type="protein sequence ID" value="KAF2256218.1"/>
    <property type="molecule type" value="Genomic_DNA"/>
</dbReference>
<evidence type="ECO:0000313" key="10">
    <source>
        <dbReference type="Proteomes" id="UP000800094"/>
    </source>
</evidence>
<comment type="subcellular location">
    <subcellularLocation>
        <location evidence="1">Membrane</location>
        <topology evidence="1">Multi-pass membrane protein</topology>
    </subcellularLocation>
</comment>
<feature type="transmembrane region" description="Helical" evidence="7">
    <location>
        <begin position="162"/>
        <end position="185"/>
    </location>
</feature>
<evidence type="ECO:0000256" key="7">
    <source>
        <dbReference type="SAM" id="Phobius"/>
    </source>
</evidence>
<keyword evidence="3 7" id="KW-1133">Transmembrane helix</keyword>